<feature type="domain" description="Protein kinase" evidence="5">
    <location>
        <begin position="300"/>
        <end position="563"/>
    </location>
</feature>
<keyword evidence="1" id="KW-0808">Transferase</keyword>
<keyword evidence="3" id="KW-0418">Kinase</keyword>
<evidence type="ECO:0000256" key="4">
    <source>
        <dbReference type="ARBA" id="ARBA00022840"/>
    </source>
</evidence>
<name>A0A8S1XSP8_9CILI</name>
<dbReference type="PROSITE" id="PS00108">
    <property type="entry name" value="PROTEIN_KINASE_ST"/>
    <property type="match status" value="1"/>
</dbReference>
<dbReference type="GO" id="GO:0005776">
    <property type="term" value="C:autophagosome"/>
    <property type="evidence" value="ECO:0007669"/>
    <property type="project" value="TreeGrafter"/>
</dbReference>
<reference evidence="6" key="1">
    <citation type="submission" date="2021-01" db="EMBL/GenBank/DDBJ databases">
        <authorList>
            <consortium name="Genoscope - CEA"/>
            <person name="William W."/>
        </authorList>
    </citation>
    <scope>NUCLEOTIDE SEQUENCE</scope>
</reference>
<dbReference type="SMART" id="SM00220">
    <property type="entry name" value="S_TKc"/>
    <property type="match status" value="1"/>
</dbReference>
<dbReference type="GO" id="GO:0010506">
    <property type="term" value="P:regulation of autophagy"/>
    <property type="evidence" value="ECO:0007669"/>
    <property type="project" value="InterPro"/>
</dbReference>
<protein>
    <recommendedName>
        <fullName evidence="5">Protein kinase domain-containing protein</fullName>
    </recommendedName>
</protein>
<dbReference type="InterPro" id="IPR008271">
    <property type="entry name" value="Ser/Thr_kinase_AS"/>
</dbReference>
<dbReference type="GO" id="GO:0000407">
    <property type="term" value="C:phagophore assembly site"/>
    <property type="evidence" value="ECO:0007669"/>
    <property type="project" value="TreeGrafter"/>
</dbReference>
<dbReference type="Proteomes" id="UP000689195">
    <property type="component" value="Unassembled WGS sequence"/>
</dbReference>
<dbReference type="GO" id="GO:0005524">
    <property type="term" value="F:ATP binding"/>
    <property type="evidence" value="ECO:0007669"/>
    <property type="project" value="UniProtKB-KW"/>
</dbReference>
<dbReference type="PANTHER" id="PTHR24348:SF22">
    <property type="entry name" value="NON-SPECIFIC SERINE_THREONINE PROTEIN KINASE"/>
    <property type="match status" value="1"/>
</dbReference>
<dbReference type="InterPro" id="IPR045269">
    <property type="entry name" value="Atg1-like"/>
</dbReference>
<dbReference type="OrthoDB" id="305100at2759"/>
<keyword evidence="4" id="KW-0067">ATP-binding</keyword>
<proteinExistence type="predicted"/>
<comment type="caution">
    <text evidence="6">The sequence shown here is derived from an EMBL/GenBank/DDBJ whole genome shotgun (WGS) entry which is preliminary data.</text>
</comment>
<evidence type="ECO:0000256" key="2">
    <source>
        <dbReference type="ARBA" id="ARBA00022741"/>
    </source>
</evidence>
<keyword evidence="7" id="KW-1185">Reference proteome</keyword>
<evidence type="ECO:0000259" key="5">
    <source>
        <dbReference type="PROSITE" id="PS50011"/>
    </source>
</evidence>
<dbReference type="InterPro" id="IPR000719">
    <property type="entry name" value="Prot_kinase_dom"/>
</dbReference>
<dbReference type="GO" id="GO:0004674">
    <property type="term" value="F:protein serine/threonine kinase activity"/>
    <property type="evidence" value="ECO:0007669"/>
    <property type="project" value="InterPro"/>
</dbReference>
<dbReference type="AlphaFoldDB" id="A0A8S1XSP8"/>
<dbReference type="PROSITE" id="PS50011">
    <property type="entry name" value="PROTEIN_KINASE_DOM"/>
    <property type="match status" value="2"/>
</dbReference>
<accession>A0A8S1XSP8</accession>
<evidence type="ECO:0000256" key="3">
    <source>
        <dbReference type="ARBA" id="ARBA00022777"/>
    </source>
</evidence>
<dbReference type="GO" id="GO:0016020">
    <property type="term" value="C:membrane"/>
    <property type="evidence" value="ECO:0007669"/>
    <property type="project" value="TreeGrafter"/>
</dbReference>
<dbReference type="GO" id="GO:0000045">
    <property type="term" value="P:autophagosome assembly"/>
    <property type="evidence" value="ECO:0007669"/>
    <property type="project" value="TreeGrafter"/>
</dbReference>
<evidence type="ECO:0000313" key="6">
    <source>
        <dbReference type="EMBL" id="CAD8204496.1"/>
    </source>
</evidence>
<feature type="domain" description="Protein kinase" evidence="5">
    <location>
        <begin position="1"/>
        <end position="292"/>
    </location>
</feature>
<organism evidence="6 7">
    <name type="scientific">Paramecium pentaurelia</name>
    <dbReference type="NCBI Taxonomy" id="43138"/>
    <lineage>
        <taxon>Eukaryota</taxon>
        <taxon>Sar</taxon>
        <taxon>Alveolata</taxon>
        <taxon>Ciliophora</taxon>
        <taxon>Intramacronucleata</taxon>
        <taxon>Oligohymenophorea</taxon>
        <taxon>Peniculida</taxon>
        <taxon>Parameciidae</taxon>
        <taxon>Paramecium</taxon>
    </lineage>
</organism>
<sequence length="766" mass="91578">MDFQLSFQFIKLSQNYEIRLSQPKIVNTQLYFQNKNKENGKKLRDANLYYPCRNIQTNQNFLAQFIYIEPNKNSQQEIEVLDLFCKYPHTNIIKIFDLIEKDHWYVIQEDITLNLEEFMKIRQQLPLSLKINFFNQLISGFKHLKLHKIILRDLQPKHILVKTIRDDEYILKISDFRSAEITENGNIQSINGMSDFAAPETFIEGETLTNSCCAYTLGMLLYYICNDGKIPFQTESYQDFKQKQKEFCQTLSIQQYQNKDDYKLRQYYKEMLIYDKNKRNQTFYNEFRQDYFLLDNLYFLKRSSQVGEGQQGTVVDAINIETQETLVCKMIQKKVLQNDQDIREIQVCEHLKGEHHQNIIKIIKIIKDSQWYFIFLEKCDKNMKQFILENQNNLTDLEIIDFLSQIIQGYNFLKQKKIVHRDLKPENIMIKFDNNNNKIYKIIDFGVSKIVSSQDLACTDVGSLLYKAPEILENEDGYTSQCDIYSLGALMYYMMYNKEYINAKSFTEIAQSQKQLKIHPFKCPDTMRNIDIKSLIEKMIVFDPAKRINWEQLMGYKLSKNYLDILNDIYCFLLIAQQTEQLLFDIQHKYKENVMLTEDIYAHRSILLKFIELTFQKINQSFQSNSVQFNESEYKINQKFNIDRWKMNNKWNESNQLLQQRQQRLGKLQITQSVQALNVIQNMEIKNSEMPLNFKIVHRFYIDLPNLLKNSIILQNESIKLKYHLLKMRNLFNDFTYVYILGQSVSNQYYEKISEQQMQTYIDSNK</sequence>
<dbReference type="GO" id="GO:0005829">
    <property type="term" value="C:cytosol"/>
    <property type="evidence" value="ECO:0007669"/>
    <property type="project" value="TreeGrafter"/>
</dbReference>
<gene>
    <name evidence="6" type="ORF">PPENT_87.1.T1370109</name>
</gene>
<dbReference type="Pfam" id="PF00069">
    <property type="entry name" value="Pkinase"/>
    <property type="match status" value="2"/>
</dbReference>
<keyword evidence="2" id="KW-0547">Nucleotide-binding</keyword>
<evidence type="ECO:0000256" key="1">
    <source>
        <dbReference type="ARBA" id="ARBA00022679"/>
    </source>
</evidence>
<evidence type="ECO:0000313" key="7">
    <source>
        <dbReference type="Proteomes" id="UP000689195"/>
    </source>
</evidence>
<dbReference type="EMBL" id="CAJJDO010000137">
    <property type="protein sequence ID" value="CAD8204496.1"/>
    <property type="molecule type" value="Genomic_DNA"/>
</dbReference>
<dbReference type="PANTHER" id="PTHR24348">
    <property type="entry name" value="SERINE/THREONINE-PROTEIN KINASE UNC-51-RELATED"/>
    <property type="match status" value="1"/>
</dbReference>